<dbReference type="Proteomes" id="UP000620382">
    <property type="component" value="Unassembled WGS sequence"/>
</dbReference>
<sequence length="299" mass="33666">MKIPTDTGKIEFVTTTTQLKSFDEFTELLKIVEAASIIEKQAKPGDIPLIVKILGFMQKVYKWKSPAEKAQAIAYSKGLVYPISTHLPVYTSICSYNRQDLALAVSHLFHDYLGHQLLEITDLTEQGAVFIAFDLLEQFDPTAIPNDLEAKARGQKGEFVRFVGKPMAFYNAVETKRPFQYQQLLGKDYYESKRYKRLQELLGTPAVADETISIPTPALPAFNPPEELLKPVEQEPAQEETIVLEVEEVEISEDSFLEDSSFIDADEPGVEVMDIGEFEDAPEASDGMDWMEDVDVKTK</sequence>
<gene>
    <name evidence="2" type="ORF">JJD71_26565</name>
</gene>
<evidence type="ECO:0000313" key="3">
    <source>
        <dbReference type="Proteomes" id="UP000620382"/>
    </source>
</evidence>
<evidence type="ECO:0000256" key="1">
    <source>
        <dbReference type="SAM" id="MobiDB-lite"/>
    </source>
</evidence>
<reference evidence="2 3" key="1">
    <citation type="submission" date="2021-01" db="EMBL/GenBank/DDBJ databases">
        <title>Antibiotic resistance and phylogeny of Pseudomonas spp. isolated over three decades from chicken meat in the Norwegian food chain.</title>
        <authorList>
            <person name="Moen B."/>
        </authorList>
    </citation>
    <scope>NUCLEOTIDE SEQUENCE [LARGE SCALE GENOMIC DNA]</scope>
    <source>
        <strain evidence="2 3">MF6766</strain>
    </source>
</reference>
<evidence type="ECO:0000313" key="2">
    <source>
        <dbReference type="EMBL" id="MBK3462634.1"/>
    </source>
</evidence>
<proteinExistence type="predicted"/>
<accession>A0ABS1H167</accession>
<dbReference type="RefSeq" id="WP_200657670.1">
    <property type="nucleotide sequence ID" value="NZ_JAENSR010000009.1"/>
</dbReference>
<comment type="caution">
    <text evidence="2">The sequence shown here is derived from an EMBL/GenBank/DDBJ whole genome shotgun (WGS) entry which is preliminary data.</text>
</comment>
<feature type="region of interest" description="Disordered" evidence="1">
    <location>
        <begin position="279"/>
        <end position="299"/>
    </location>
</feature>
<keyword evidence="3" id="KW-1185">Reference proteome</keyword>
<protein>
    <submittedName>
        <fullName evidence="2">Uncharacterized protein</fullName>
    </submittedName>
</protein>
<name>A0ABS1H167_9PSED</name>
<organism evidence="2 3">
    <name type="scientific">Pseudomonas haemolytica</name>
    <dbReference type="NCBI Taxonomy" id="2600065"/>
    <lineage>
        <taxon>Bacteria</taxon>
        <taxon>Pseudomonadati</taxon>
        <taxon>Pseudomonadota</taxon>
        <taxon>Gammaproteobacteria</taxon>
        <taxon>Pseudomonadales</taxon>
        <taxon>Pseudomonadaceae</taxon>
        <taxon>Pseudomonas</taxon>
    </lineage>
</organism>
<dbReference type="EMBL" id="JAENSR010000009">
    <property type="protein sequence ID" value="MBK3462634.1"/>
    <property type="molecule type" value="Genomic_DNA"/>
</dbReference>